<dbReference type="InterPro" id="IPR001173">
    <property type="entry name" value="Glyco_trans_2-like"/>
</dbReference>
<dbReference type="PANTHER" id="PTHR43630">
    <property type="entry name" value="POLY-BETA-1,6-N-ACETYL-D-GLUCOSAMINE SYNTHASE"/>
    <property type="match status" value="1"/>
</dbReference>
<dbReference type="SUPFAM" id="SSF53448">
    <property type="entry name" value="Nucleotide-diphospho-sugar transferases"/>
    <property type="match status" value="1"/>
</dbReference>
<gene>
    <name evidence="4" type="ordered locus">Halhy_2889</name>
</gene>
<keyword evidence="2" id="KW-0472">Membrane</keyword>
<dbReference type="CDD" id="cd02511">
    <property type="entry name" value="Beta4Glucosyltransferase"/>
    <property type="match status" value="1"/>
</dbReference>
<sequence length="261" mass="30395">MMNYASNITPLILTYNEAPNLQRVLERLTWAKQILIIDSGSTDETLAIAATFPQVRVIQRPFDSFAEQCNFGLQHIDTEWVLSLDADYVLDAELEAFLQNFALSTHPEAGFEVRFKYAIYGKPLRGTLYPKRKVLYRRTLAQYLNDGHSHKVQITGSIGLLPGYIHHDDRKSLSRWLWAQDRYVQQEIAKFQSSDRGPSRFNDWVRKQIVLAPFVVFFYCLILKGGILDGWRGWYYAFQRMLAELLLTLHLLEEKMGRKQE</sequence>
<dbReference type="HOGENOM" id="CLU_065962_0_0_10"/>
<dbReference type="GO" id="GO:0016740">
    <property type="term" value="F:transferase activity"/>
    <property type="evidence" value="ECO:0007669"/>
    <property type="project" value="UniProtKB-KW"/>
</dbReference>
<name>F4L456_HALH1</name>
<dbReference type="STRING" id="760192.Halhy_2889"/>
<dbReference type="OrthoDB" id="9815923at2"/>
<keyword evidence="5" id="KW-1185">Reference proteome</keyword>
<evidence type="ECO:0000313" key="4">
    <source>
        <dbReference type="EMBL" id="AEE50754.1"/>
    </source>
</evidence>
<organism evidence="4 5">
    <name type="scientific">Haliscomenobacter hydrossis (strain ATCC 27775 / DSM 1100 / LMG 10767 / O)</name>
    <dbReference type="NCBI Taxonomy" id="760192"/>
    <lineage>
        <taxon>Bacteria</taxon>
        <taxon>Pseudomonadati</taxon>
        <taxon>Bacteroidota</taxon>
        <taxon>Saprospiria</taxon>
        <taxon>Saprospirales</taxon>
        <taxon>Haliscomenobacteraceae</taxon>
        <taxon>Haliscomenobacter</taxon>
    </lineage>
</organism>
<evidence type="ECO:0000259" key="3">
    <source>
        <dbReference type="Pfam" id="PF00535"/>
    </source>
</evidence>
<dbReference type="AlphaFoldDB" id="F4L456"/>
<accession>F4L456</accession>
<evidence type="ECO:0000313" key="5">
    <source>
        <dbReference type="Proteomes" id="UP000008461"/>
    </source>
</evidence>
<reference key="2">
    <citation type="submission" date="2011-04" db="EMBL/GenBank/DDBJ databases">
        <title>Complete sequence of chromosome of Haliscomenobacter hydrossis DSM 1100.</title>
        <authorList>
            <consortium name="US DOE Joint Genome Institute (JGI-PGF)"/>
            <person name="Lucas S."/>
            <person name="Han J."/>
            <person name="Lapidus A."/>
            <person name="Bruce D."/>
            <person name="Goodwin L."/>
            <person name="Pitluck S."/>
            <person name="Peters L."/>
            <person name="Kyrpides N."/>
            <person name="Mavromatis K."/>
            <person name="Ivanova N."/>
            <person name="Ovchinnikova G."/>
            <person name="Pagani I."/>
            <person name="Daligault H."/>
            <person name="Detter J.C."/>
            <person name="Han C."/>
            <person name="Land M."/>
            <person name="Hauser L."/>
            <person name="Markowitz V."/>
            <person name="Cheng J.-F."/>
            <person name="Hugenholtz P."/>
            <person name="Woyke T."/>
            <person name="Wu D."/>
            <person name="Verbarg S."/>
            <person name="Frueling A."/>
            <person name="Brambilla E."/>
            <person name="Klenk H.-P."/>
            <person name="Eisen J.A."/>
        </authorList>
    </citation>
    <scope>NUCLEOTIDE SEQUENCE</scope>
    <source>
        <strain>DSM 1100</strain>
    </source>
</reference>
<dbReference type="Gene3D" id="3.90.550.10">
    <property type="entry name" value="Spore Coat Polysaccharide Biosynthesis Protein SpsA, Chain A"/>
    <property type="match status" value="1"/>
</dbReference>
<dbReference type="Pfam" id="PF00535">
    <property type="entry name" value="Glycos_transf_2"/>
    <property type="match status" value="1"/>
</dbReference>
<dbReference type="PANTHER" id="PTHR43630:SF2">
    <property type="entry name" value="GLYCOSYLTRANSFERASE"/>
    <property type="match status" value="1"/>
</dbReference>
<keyword evidence="2" id="KW-1133">Transmembrane helix</keyword>
<dbReference type="EMBL" id="CP002691">
    <property type="protein sequence ID" value="AEE50754.1"/>
    <property type="molecule type" value="Genomic_DNA"/>
</dbReference>
<keyword evidence="2" id="KW-0812">Transmembrane</keyword>
<dbReference type="Proteomes" id="UP000008461">
    <property type="component" value="Chromosome"/>
</dbReference>
<dbReference type="eggNOG" id="COG0463">
    <property type="taxonomic scope" value="Bacteria"/>
</dbReference>
<dbReference type="RefSeq" id="WP_013765300.1">
    <property type="nucleotide sequence ID" value="NC_015510.1"/>
</dbReference>
<evidence type="ECO:0000256" key="1">
    <source>
        <dbReference type="ARBA" id="ARBA00038494"/>
    </source>
</evidence>
<comment type="similarity">
    <text evidence="1">Belongs to the glycosyltransferase 2 family. WaaE/KdtX subfamily.</text>
</comment>
<proteinExistence type="inferred from homology"/>
<dbReference type="KEGG" id="hhy:Halhy_2889"/>
<protein>
    <submittedName>
        <fullName evidence="4">Glycosyl transferase family 2</fullName>
    </submittedName>
</protein>
<feature type="domain" description="Glycosyltransferase 2-like" evidence="3">
    <location>
        <begin position="12"/>
        <end position="99"/>
    </location>
</feature>
<keyword evidence="4" id="KW-0808">Transferase</keyword>
<reference evidence="4 5" key="1">
    <citation type="journal article" date="2011" name="Stand. Genomic Sci.">
        <title>Complete genome sequence of Haliscomenobacter hydrossis type strain (O).</title>
        <authorList>
            <consortium name="US DOE Joint Genome Institute (JGI-PGF)"/>
            <person name="Daligault H."/>
            <person name="Lapidus A."/>
            <person name="Zeytun A."/>
            <person name="Nolan M."/>
            <person name="Lucas S."/>
            <person name="Del Rio T.G."/>
            <person name="Tice H."/>
            <person name="Cheng J.F."/>
            <person name="Tapia R."/>
            <person name="Han C."/>
            <person name="Goodwin L."/>
            <person name="Pitluck S."/>
            <person name="Liolios K."/>
            <person name="Pagani I."/>
            <person name="Ivanova N."/>
            <person name="Huntemann M."/>
            <person name="Mavromatis K."/>
            <person name="Mikhailova N."/>
            <person name="Pati A."/>
            <person name="Chen A."/>
            <person name="Palaniappan K."/>
            <person name="Land M."/>
            <person name="Hauser L."/>
            <person name="Brambilla E.M."/>
            <person name="Rohde M."/>
            <person name="Verbarg S."/>
            <person name="Goker M."/>
            <person name="Bristow J."/>
            <person name="Eisen J.A."/>
            <person name="Markowitz V."/>
            <person name="Hugenholtz P."/>
            <person name="Kyrpides N.C."/>
            <person name="Klenk H.P."/>
            <person name="Woyke T."/>
        </authorList>
    </citation>
    <scope>NUCLEOTIDE SEQUENCE [LARGE SCALE GENOMIC DNA]</scope>
    <source>
        <strain evidence="5">ATCC 27775 / DSM 1100 / LMG 10767 / O</strain>
    </source>
</reference>
<dbReference type="InterPro" id="IPR029044">
    <property type="entry name" value="Nucleotide-diphossugar_trans"/>
</dbReference>
<evidence type="ECO:0000256" key="2">
    <source>
        <dbReference type="SAM" id="Phobius"/>
    </source>
</evidence>
<feature type="transmembrane region" description="Helical" evidence="2">
    <location>
        <begin position="209"/>
        <end position="227"/>
    </location>
</feature>